<organism evidence="1 2">
    <name type="scientific">Bosea massiliensis</name>
    <dbReference type="NCBI Taxonomy" id="151419"/>
    <lineage>
        <taxon>Bacteria</taxon>
        <taxon>Pseudomonadati</taxon>
        <taxon>Pseudomonadota</taxon>
        <taxon>Alphaproteobacteria</taxon>
        <taxon>Hyphomicrobiales</taxon>
        <taxon>Boseaceae</taxon>
        <taxon>Bosea</taxon>
    </lineage>
</organism>
<dbReference type="RefSeq" id="WP_377816538.1">
    <property type="nucleotide sequence ID" value="NZ_JBHSLU010000017.1"/>
</dbReference>
<comment type="caution">
    <text evidence="1">The sequence shown here is derived from an EMBL/GenBank/DDBJ whole genome shotgun (WGS) entry which is preliminary data.</text>
</comment>
<name>A0ABW0P020_9HYPH</name>
<sequence length="148" mass="16420">MIDPEFQRLVETVQKEAAALRDAPGPVIVATPGAWSLVDNAVFSVRHMDDEELRKSVVEDLLGVADWERKGKVIDVTAVALTRFLPAELHGRVASALADPFVQSLLERRADDQVRIHKDHLQDAMDFAGVWLEGFEPLTDEPVIRAAI</sequence>
<proteinExistence type="predicted"/>
<accession>A0ABW0P020</accession>
<keyword evidence="2" id="KW-1185">Reference proteome</keyword>
<evidence type="ECO:0000313" key="2">
    <source>
        <dbReference type="Proteomes" id="UP001596060"/>
    </source>
</evidence>
<gene>
    <name evidence="1" type="ORF">ACFPN9_09065</name>
</gene>
<dbReference type="Proteomes" id="UP001596060">
    <property type="component" value="Unassembled WGS sequence"/>
</dbReference>
<evidence type="ECO:0000313" key="1">
    <source>
        <dbReference type="EMBL" id="MFC5505407.1"/>
    </source>
</evidence>
<protein>
    <submittedName>
        <fullName evidence="1">Uncharacterized protein</fullName>
    </submittedName>
</protein>
<reference evidence="2" key="1">
    <citation type="journal article" date="2019" name="Int. J. Syst. Evol. Microbiol.">
        <title>The Global Catalogue of Microorganisms (GCM) 10K type strain sequencing project: providing services to taxonomists for standard genome sequencing and annotation.</title>
        <authorList>
            <consortium name="The Broad Institute Genomics Platform"/>
            <consortium name="The Broad Institute Genome Sequencing Center for Infectious Disease"/>
            <person name="Wu L."/>
            <person name="Ma J."/>
        </authorList>
    </citation>
    <scope>NUCLEOTIDE SEQUENCE [LARGE SCALE GENOMIC DNA]</scope>
    <source>
        <strain evidence="2">CCUG 43117</strain>
    </source>
</reference>
<dbReference type="EMBL" id="JBHSLU010000017">
    <property type="protein sequence ID" value="MFC5505407.1"/>
    <property type="molecule type" value="Genomic_DNA"/>
</dbReference>